<evidence type="ECO:0000256" key="1">
    <source>
        <dbReference type="SAM" id="MobiDB-lite"/>
    </source>
</evidence>
<sequence length="212" mass="24538">MGLRKRASVFFGSKPPNNVPSVPNLMPQRGNGPPPVPALPTAPPVSALRIAAPPQRHVQKVQKPAIQVTRVTNENIRELRELIRYRYALDCKIWSVGKKVKWYQRDTVEADMRRADAALAKIRNTLDGWDRQEFFETMEQYKRFKEIKNRIENAQARNWEQNPPWIKEEVEVHNGVHEKDGRAIHYARRVSTAQGYANDYRASTGRHYPHGH</sequence>
<dbReference type="Proteomes" id="UP000813461">
    <property type="component" value="Unassembled WGS sequence"/>
</dbReference>
<feature type="compositionally biased region" description="Low complexity" evidence="1">
    <location>
        <begin position="15"/>
        <end position="24"/>
    </location>
</feature>
<evidence type="ECO:0000313" key="3">
    <source>
        <dbReference type="Proteomes" id="UP000813461"/>
    </source>
</evidence>
<gene>
    <name evidence="2" type="ORF">FB567DRAFT_586494</name>
</gene>
<keyword evidence="3" id="KW-1185">Reference proteome</keyword>
<dbReference type="EMBL" id="JAGMVJ010000001">
    <property type="protein sequence ID" value="KAH7095166.1"/>
    <property type="molecule type" value="Genomic_DNA"/>
</dbReference>
<protein>
    <submittedName>
        <fullName evidence="2">Uncharacterized protein</fullName>
    </submittedName>
</protein>
<name>A0A8K0W400_9PLEO</name>
<proteinExistence type="predicted"/>
<comment type="caution">
    <text evidence="2">The sequence shown here is derived from an EMBL/GenBank/DDBJ whole genome shotgun (WGS) entry which is preliminary data.</text>
</comment>
<organism evidence="2 3">
    <name type="scientific">Paraphoma chrysanthemicola</name>
    <dbReference type="NCBI Taxonomy" id="798071"/>
    <lineage>
        <taxon>Eukaryota</taxon>
        <taxon>Fungi</taxon>
        <taxon>Dikarya</taxon>
        <taxon>Ascomycota</taxon>
        <taxon>Pezizomycotina</taxon>
        <taxon>Dothideomycetes</taxon>
        <taxon>Pleosporomycetidae</taxon>
        <taxon>Pleosporales</taxon>
        <taxon>Pleosporineae</taxon>
        <taxon>Phaeosphaeriaceae</taxon>
        <taxon>Paraphoma</taxon>
    </lineage>
</organism>
<evidence type="ECO:0000313" key="2">
    <source>
        <dbReference type="EMBL" id="KAH7095166.1"/>
    </source>
</evidence>
<reference evidence="2" key="1">
    <citation type="journal article" date="2021" name="Nat. Commun.">
        <title>Genetic determinants of endophytism in the Arabidopsis root mycobiome.</title>
        <authorList>
            <person name="Mesny F."/>
            <person name="Miyauchi S."/>
            <person name="Thiergart T."/>
            <person name="Pickel B."/>
            <person name="Atanasova L."/>
            <person name="Karlsson M."/>
            <person name="Huettel B."/>
            <person name="Barry K.W."/>
            <person name="Haridas S."/>
            <person name="Chen C."/>
            <person name="Bauer D."/>
            <person name="Andreopoulos W."/>
            <person name="Pangilinan J."/>
            <person name="LaButti K."/>
            <person name="Riley R."/>
            <person name="Lipzen A."/>
            <person name="Clum A."/>
            <person name="Drula E."/>
            <person name="Henrissat B."/>
            <person name="Kohler A."/>
            <person name="Grigoriev I.V."/>
            <person name="Martin F.M."/>
            <person name="Hacquard S."/>
        </authorList>
    </citation>
    <scope>NUCLEOTIDE SEQUENCE</scope>
    <source>
        <strain evidence="2">MPI-SDFR-AT-0120</strain>
    </source>
</reference>
<dbReference type="AlphaFoldDB" id="A0A8K0W400"/>
<dbReference type="OrthoDB" id="4127862at2759"/>
<feature type="region of interest" description="Disordered" evidence="1">
    <location>
        <begin position="1"/>
        <end position="36"/>
    </location>
</feature>
<accession>A0A8K0W400</accession>